<dbReference type="Proteomes" id="UP000054422">
    <property type="component" value="Unassembled WGS sequence"/>
</dbReference>
<evidence type="ECO:0000256" key="3">
    <source>
        <dbReference type="ARBA" id="ARBA00023315"/>
    </source>
</evidence>
<accession>A0A0A2T9C2</accession>
<dbReference type="SUPFAM" id="SSF51161">
    <property type="entry name" value="Trimeric LpxA-like enzymes"/>
    <property type="match status" value="1"/>
</dbReference>
<dbReference type="PANTHER" id="PTHR43300:SF12">
    <property type="entry name" value="CHLORAMPHENICOL ACETYLTRANSFERASE"/>
    <property type="match status" value="1"/>
</dbReference>
<dbReference type="GO" id="GO:0016746">
    <property type="term" value="F:acyltransferase activity"/>
    <property type="evidence" value="ECO:0007669"/>
    <property type="project" value="UniProtKB-KW"/>
</dbReference>
<dbReference type="STRING" id="1498499.EP47_03575"/>
<comment type="similarity">
    <text evidence="1">Belongs to the transferase hexapeptide repeat family.</text>
</comment>
<dbReference type="InterPro" id="IPR011004">
    <property type="entry name" value="Trimer_LpxA-like_sf"/>
</dbReference>
<gene>
    <name evidence="4" type="ORF">EP47_03575</name>
</gene>
<organism evidence="4 5">
    <name type="scientific">Legionella norrlandica</name>
    <dbReference type="NCBI Taxonomy" id="1498499"/>
    <lineage>
        <taxon>Bacteria</taxon>
        <taxon>Pseudomonadati</taxon>
        <taxon>Pseudomonadota</taxon>
        <taxon>Gammaproteobacteria</taxon>
        <taxon>Legionellales</taxon>
        <taxon>Legionellaceae</taxon>
        <taxon>Legionella</taxon>
    </lineage>
</organism>
<keyword evidence="5" id="KW-1185">Reference proteome</keyword>
<dbReference type="CDD" id="cd04647">
    <property type="entry name" value="LbH_MAT_like"/>
    <property type="match status" value="1"/>
</dbReference>
<keyword evidence="3" id="KW-0012">Acyltransferase</keyword>
<evidence type="ECO:0000313" key="5">
    <source>
        <dbReference type="Proteomes" id="UP000054422"/>
    </source>
</evidence>
<evidence type="ECO:0000256" key="2">
    <source>
        <dbReference type="ARBA" id="ARBA00022679"/>
    </source>
</evidence>
<evidence type="ECO:0000256" key="1">
    <source>
        <dbReference type="ARBA" id="ARBA00007274"/>
    </source>
</evidence>
<dbReference type="AlphaFoldDB" id="A0A0A2T9C2"/>
<proteinExistence type="inferred from homology"/>
<dbReference type="Gene3D" id="2.160.10.10">
    <property type="entry name" value="Hexapeptide repeat proteins"/>
    <property type="match status" value="1"/>
</dbReference>
<dbReference type="InterPro" id="IPR050179">
    <property type="entry name" value="Trans_hexapeptide_repeat"/>
</dbReference>
<name>A0A0A2T9C2_9GAMM</name>
<comment type="caution">
    <text evidence="4">The sequence shown here is derived from an EMBL/GenBank/DDBJ whole genome shotgun (WGS) entry which is preliminary data.</text>
</comment>
<keyword evidence="2 4" id="KW-0808">Transferase</keyword>
<reference evidence="4 5" key="1">
    <citation type="submission" date="2014-05" db="EMBL/GenBank/DDBJ databases">
        <authorList>
            <person name="Rizzardi K."/>
            <person name="Winiecka-Krusnell J."/>
            <person name="Ramliden M."/>
            <person name="Alm E."/>
            <person name="Andersson S."/>
            <person name="Byfors S."/>
        </authorList>
    </citation>
    <scope>NUCLEOTIDE SEQUENCE [LARGE SCALE GENOMIC DNA]</scope>
    <source>
        <strain evidence="4 5">LEGN</strain>
    </source>
</reference>
<dbReference type="RefSeq" id="WP_035887383.1">
    <property type="nucleotide sequence ID" value="NZ_JNCF01000006.1"/>
</dbReference>
<protein>
    <submittedName>
        <fullName evidence="4">Galactoside O-acetyltransferase</fullName>
    </submittedName>
</protein>
<dbReference type="OrthoDB" id="9815592at2"/>
<dbReference type="EMBL" id="JNCF01000006">
    <property type="protein sequence ID" value="KGP64013.1"/>
    <property type="molecule type" value="Genomic_DNA"/>
</dbReference>
<evidence type="ECO:0000313" key="4">
    <source>
        <dbReference type="EMBL" id="KGP64013.1"/>
    </source>
</evidence>
<dbReference type="PANTHER" id="PTHR43300">
    <property type="entry name" value="ACETYLTRANSFERASE"/>
    <property type="match status" value="1"/>
</dbReference>
<sequence>MPFLTRELIDLMGFSAVGNNVQISDKASFYNINQISIGNNVRIDDFCVFSAGDGGIYIGDYVHIAVGVTVIGAGKITISSFCGLSSRVAIYSSSDDYSGLVMTNPTIPAQYKRVAHANVFLGKHVIIGSGSIILPGVTLENGVAVGALSLIAKDCSAFGIYAGSPAKRIKERSKNLLQLEEKFLSHNTPTN</sequence>